<name>A0ABQ5CM49_9ASTR</name>
<proteinExistence type="predicted"/>
<keyword evidence="3" id="KW-1185">Reference proteome</keyword>
<evidence type="ECO:0000313" key="2">
    <source>
        <dbReference type="EMBL" id="GJT28085.1"/>
    </source>
</evidence>
<comment type="caution">
    <text evidence="2">The sequence shown here is derived from an EMBL/GenBank/DDBJ whole genome shotgun (WGS) entry which is preliminary data.</text>
</comment>
<evidence type="ECO:0008006" key="4">
    <source>
        <dbReference type="Google" id="ProtNLM"/>
    </source>
</evidence>
<reference evidence="2" key="2">
    <citation type="submission" date="2022-01" db="EMBL/GenBank/DDBJ databases">
        <authorList>
            <person name="Yamashiro T."/>
            <person name="Shiraishi A."/>
            <person name="Satake H."/>
            <person name="Nakayama K."/>
        </authorList>
    </citation>
    <scope>NUCLEOTIDE SEQUENCE</scope>
</reference>
<feature type="compositionally biased region" description="Polar residues" evidence="1">
    <location>
        <begin position="95"/>
        <end position="104"/>
    </location>
</feature>
<reference evidence="2" key="1">
    <citation type="journal article" date="2022" name="Int. J. Mol. Sci.">
        <title>Draft Genome of Tanacetum Coccineum: Genomic Comparison of Closely Related Tanacetum-Family Plants.</title>
        <authorList>
            <person name="Yamashiro T."/>
            <person name="Shiraishi A."/>
            <person name="Nakayama K."/>
            <person name="Satake H."/>
        </authorList>
    </citation>
    <scope>NUCLEOTIDE SEQUENCE</scope>
</reference>
<organism evidence="2 3">
    <name type="scientific">Tanacetum coccineum</name>
    <dbReference type="NCBI Taxonomy" id="301880"/>
    <lineage>
        <taxon>Eukaryota</taxon>
        <taxon>Viridiplantae</taxon>
        <taxon>Streptophyta</taxon>
        <taxon>Embryophyta</taxon>
        <taxon>Tracheophyta</taxon>
        <taxon>Spermatophyta</taxon>
        <taxon>Magnoliopsida</taxon>
        <taxon>eudicotyledons</taxon>
        <taxon>Gunneridae</taxon>
        <taxon>Pentapetalae</taxon>
        <taxon>asterids</taxon>
        <taxon>campanulids</taxon>
        <taxon>Asterales</taxon>
        <taxon>Asteraceae</taxon>
        <taxon>Asteroideae</taxon>
        <taxon>Anthemideae</taxon>
        <taxon>Anthemidinae</taxon>
        <taxon>Tanacetum</taxon>
    </lineage>
</organism>
<accession>A0ABQ5CM49</accession>
<gene>
    <name evidence="2" type="ORF">Tco_0908360</name>
</gene>
<feature type="compositionally biased region" description="Polar residues" evidence="1">
    <location>
        <begin position="8"/>
        <end position="21"/>
    </location>
</feature>
<evidence type="ECO:0000313" key="3">
    <source>
        <dbReference type="Proteomes" id="UP001151760"/>
    </source>
</evidence>
<feature type="region of interest" description="Disordered" evidence="1">
    <location>
        <begin position="84"/>
        <end position="107"/>
    </location>
</feature>
<evidence type="ECO:0000256" key="1">
    <source>
        <dbReference type="SAM" id="MobiDB-lite"/>
    </source>
</evidence>
<dbReference type="Proteomes" id="UP001151760">
    <property type="component" value="Unassembled WGS sequence"/>
</dbReference>
<sequence length="242" mass="27318">MKIKESHNVTFDETPPQSKTSPLVYDDLDEEEAIKVIKKKNLENDIEDETLEFDKILVAPMVRDIDGKMVGKDGKPLRTAIRMPTVSNPKFGPPLNTNPQPNEVKTNEDNPIIEKTQEGEPKSVLENVQVKLTGWNNVDNSGIKSFANVVSASKPMSKLNFRTLLNEDKVEETDFVLPLAAVEVVKHKFDNTLVGFFVGQKVTFPLVKNYIMNTWSKFGVQKVMRDDEGVHYFMFDSTNGVD</sequence>
<feature type="region of interest" description="Disordered" evidence="1">
    <location>
        <begin position="1"/>
        <end position="23"/>
    </location>
</feature>
<protein>
    <recommendedName>
        <fullName evidence="4">DUF4283 domain-containing protein</fullName>
    </recommendedName>
</protein>
<dbReference type="EMBL" id="BQNB010014432">
    <property type="protein sequence ID" value="GJT28085.1"/>
    <property type="molecule type" value="Genomic_DNA"/>
</dbReference>